<dbReference type="KEGG" id="aace:A0U92_02045"/>
<dbReference type="OrthoDB" id="7282303at2"/>
<dbReference type="STRING" id="435.A0U92_02045"/>
<dbReference type="RefSeq" id="WP_077811790.1">
    <property type="nucleotide sequence ID" value="NZ_CP014692.1"/>
</dbReference>
<keyword evidence="3" id="KW-1185">Reference proteome</keyword>
<sequence>MSSDSSSASKALTRRLRSLHSQELRSQGGLSSFSAHRRLVLRGGLMGAAALAIGACDPLDQRTFNPRASRPPKVYIPPPPPGPPPVPPLIQLVAGTPEQEWSGPVRAIVRKALDRKPNILFQVQALAPAGSDTDATRLALSRLVSSDARAVTDAIVAAGASPAQVEMSAMPDSTVTQPTIRVYVR</sequence>
<protein>
    <submittedName>
        <fullName evidence="2">Uncharacterized protein</fullName>
    </submittedName>
</protein>
<gene>
    <name evidence="2" type="ORF">A0U92_02045</name>
</gene>
<dbReference type="EMBL" id="CP014692">
    <property type="protein sequence ID" value="AQS83751.1"/>
    <property type="molecule type" value="Genomic_DNA"/>
</dbReference>
<evidence type="ECO:0000313" key="3">
    <source>
        <dbReference type="Proteomes" id="UP000188937"/>
    </source>
</evidence>
<organism evidence="2 3">
    <name type="scientific">Acetobacter aceti</name>
    <dbReference type="NCBI Taxonomy" id="435"/>
    <lineage>
        <taxon>Bacteria</taxon>
        <taxon>Pseudomonadati</taxon>
        <taxon>Pseudomonadota</taxon>
        <taxon>Alphaproteobacteria</taxon>
        <taxon>Acetobacterales</taxon>
        <taxon>Acetobacteraceae</taxon>
        <taxon>Acetobacter</taxon>
        <taxon>Acetobacter subgen. Acetobacter</taxon>
    </lineage>
</organism>
<evidence type="ECO:0000313" key="2">
    <source>
        <dbReference type="EMBL" id="AQS83751.1"/>
    </source>
</evidence>
<reference evidence="2 3" key="1">
    <citation type="submission" date="2016-03" db="EMBL/GenBank/DDBJ databases">
        <title>Acetic acid bacteria sequencing.</title>
        <authorList>
            <person name="Brandt J."/>
            <person name="Jakob F."/>
            <person name="Vogel R.F."/>
        </authorList>
    </citation>
    <scope>NUCLEOTIDE SEQUENCE [LARGE SCALE GENOMIC DNA]</scope>
    <source>
        <strain evidence="2 3">TMW2.1153</strain>
    </source>
</reference>
<feature type="region of interest" description="Disordered" evidence="1">
    <location>
        <begin position="1"/>
        <end position="28"/>
    </location>
</feature>
<accession>A0A1U9KD76</accession>
<proteinExistence type="predicted"/>
<feature type="compositionally biased region" description="Polar residues" evidence="1">
    <location>
        <begin position="19"/>
        <end position="28"/>
    </location>
</feature>
<dbReference type="Proteomes" id="UP000188937">
    <property type="component" value="Chromosome"/>
</dbReference>
<evidence type="ECO:0000256" key="1">
    <source>
        <dbReference type="SAM" id="MobiDB-lite"/>
    </source>
</evidence>
<dbReference type="AlphaFoldDB" id="A0A1U9KD76"/>
<feature type="region of interest" description="Disordered" evidence="1">
    <location>
        <begin position="62"/>
        <end position="81"/>
    </location>
</feature>
<name>A0A1U9KD76_ACEAC</name>